<evidence type="ECO:0000313" key="2">
    <source>
        <dbReference type="EMBL" id="ODA29953.1"/>
    </source>
</evidence>
<dbReference type="PROSITE" id="PS51257">
    <property type="entry name" value="PROKAR_LIPOPROTEIN"/>
    <property type="match status" value="1"/>
</dbReference>
<evidence type="ECO:0000256" key="1">
    <source>
        <dbReference type="SAM" id="SignalP"/>
    </source>
</evidence>
<comment type="caution">
    <text evidence="2">The sequence shown here is derived from an EMBL/GenBank/DDBJ whole genome shotgun (WGS) entry which is preliminary data.</text>
</comment>
<dbReference type="Proteomes" id="UP000094828">
    <property type="component" value="Unassembled WGS sequence"/>
</dbReference>
<dbReference type="EMBL" id="LYDR01000116">
    <property type="protein sequence ID" value="ODA29953.1"/>
    <property type="molecule type" value="Genomic_DNA"/>
</dbReference>
<feature type="signal peptide" evidence="1">
    <location>
        <begin position="1"/>
        <end position="24"/>
    </location>
</feature>
<feature type="chain" id="PRO_5008672936" evidence="1">
    <location>
        <begin position="25"/>
        <end position="99"/>
    </location>
</feature>
<protein>
    <submittedName>
        <fullName evidence="2">Uncharacterized protein</fullName>
    </submittedName>
</protein>
<accession>A0A1C3E9Q0</accession>
<keyword evidence="3" id="KW-1185">Reference proteome</keyword>
<sequence length="99" mass="10570">MSLQFYRMLIASFVGGFLVGCAQQATPVSVDPASGTVGHSSNSGESQVADDGVIKILATKAASIDKPFEVRPIEVWTLAASYSPDGRWLSTSENRLCLY</sequence>
<dbReference type="AlphaFoldDB" id="A0A1C3E9Q0"/>
<reference evidence="2 3" key="1">
    <citation type="submission" date="2016-05" db="EMBL/GenBank/DDBJ databases">
        <title>Genomic and physiological characterization of Planctopirus sp. isolated from fresh water lake.</title>
        <authorList>
            <person name="Subhash Y."/>
            <person name="Ramana C."/>
        </authorList>
    </citation>
    <scope>NUCLEOTIDE SEQUENCE [LARGE SCALE GENOMIC DNA]</scope>
    <source>
        <strain evidence="2 3">JC280</strain>
    </source>
</reference>
<keyword evidence="1" id="KW-0732">Signal</keyword>
<organism evidence="2 3">
    <name type="scientific">Planctopirus hydrillae</name>
    <dbReference type="NCBI Taxonomy" id="1841610"/>
    <lineage>
        <taxon>Bacteria</taxon>
        <taxon>Pseudomonadati</taxon>
        <taxon>Planctomycetota</taxon>
        <taxon>Planctomycetia</taxon>
        <taxon>Planctomycetales</taxon>
        <taxon>Planctomycetaceae</taxon>
        <taxon>Planctopirus</taxon>
    </lineage>
</organism>
<evidence type="ECO:0000313" key="3">
    <source>
        <dbReference type="Proteomes" id="UP000094828"/>
    </source>
</evidence>
<name>A0A1C3E9Q0_9PLAN</name>
<gene>
    <name evidence="2" type="ORF">A6X21_06320</name>
</gene>
<proteinExistence type="predicted"/>